<evidence type="ECO:0000313" key="1">
    <source>
        <dbReference type="EMBL" id="JAE28269.1"/>
    </source>
</evidence>
<protein>
    <submittedName>
        <fullName evidence="1">Uncharacterized protein</fullName>
    </submittedName>
</protein>
<accession>A0A0A9GXJ8</accession>
<sequence length="79" mass="9243">MPFGLPLHSSYTMMNITRIVQKCYLSRCHDGIFNIRILCVTNRFFQCCLLDCSSFFSLFSSFKSMFFSSLESWRVSTTL</sequence>
<dbReference type="EMBL" id="GBRH01169627">
    <property type="protein sequence ID" value="JAE28269.1"/>
    <property type="molecule type" value="Transcribed_RNA"/>
</dbReference>
<name>A0A0A9GXJ8_ARUDO</name>
<dbReference type="AlphaFoldDB" id="A0A0A9GXJ8"/>
<reference evidence="1" key="1">
    <citation type="submission" date="2014-09" db="EMBL/GenBank/DDBJ databases">
        <authorList>
            <person name="Magalhaes I.L.F."/>
            <person name="Oliveira U."/>
            <person name="Santos F.R."/>
            <person name="Vidigal T.H.D.A."/>
            <person name="Brescovit A.D."/>
            <person name="Santos A.J."/>
        </authorList>
    </citation>
    <scope>NUCLEOTIDE SEQUENCE</scope>
    <source>
        <tissue evidence="1">Shoot tissue taken approximately 20 cm above the soil surface</tissue>
    </source>
</reference>
<organism evidence="1">
    <name type="scientific">Arundo donax</name>
    <name type="common">Giant reed</name>
    <name type="synonym">Donax arundinaceus</name>
    <dbReference type="NCBI Taxonomy" id="35708"/>
    <lineage>
        <taxon>Eukaryota</taxon>
        <taxon>Viridiplantae</taxon>
        <taxon>Streptophyta</taxon>
        <taxon>Embryophyta</taxon>
        <taxon>Tracheophyta</taxon>
        <taxon>Spermatophyta</taxon>
        <taxon>Magnoliopsida</taxon>
        <taxon>Liliopsida</taxon>
        <taxon>Poales</taxon>
        <taxon>Poaceae</taxon>
        <taxon>PACMAD clade</taxon>
        <taxon>Arundinoideae</taxon>
        <taxon>Arundineae</taxon>
        <taxon>Arundo</taxon>
    </lineage>
</organism>
<proteinExistence type="predicted"/>
<reference evidence="1" key="2">
    <citation type="journal article" date="2015" name="Data Brief">
        <title>Shoot transcriptome of the giant reed, Arundo donax.</title>
        <authorList>
            <person name="Barrero R.A."/>
            <person name="Guerrero F.D."/>
            <person name="Moolhuijzen P."/>
            <person name="Goolsby J.A."/>
            <person name="Tidwell J."/>
            <person name="Bellgard S.E."/>
            <person name="Bellgard M.I."/>
        </authorList>
    </citation>
    <scope>NUCLEOTIDE SEQUENCE</scope>
    <source>
        <tissue evidence="1">Shoot tissue taken approximately 20 cm above the soil surface</tissue>
    </source>
</reference>